<evidence type="ECO:0000313" key="1">
    <source>
        <dbReference type="EMBL" id="WRP14625.1"/>
    </source>
</evidence>
<dbReference type="Proteomes" id="UP001333102">
    <property type="component" value="Chromosome"/>
</dbReference>
<organism evidence="1 2">
    <name type="scientific">Geochorda subterranea</name>
    <dbReference type="NCBI Taxonomy" id="3109564"/>
    <lineage>
        <taxon>Bacteria</taxon>
        <taxon>Bacillati</taxon>
        <taxon>Bacillota</taxon>
        <taxon>Limnochordia</taxon>
        <taxon>Limnochordales</taxon>
        <taxon>Geochordaceae</taxon>
        <taxon>Geochorda</taxon>
    </lineage>
</organism>
<reference evidence="2" key="1">
    <citation type="submission" date="2023-12" db="EMBL/GenBank/DDBJ databases">
        <title>Novel isolates from deep terrestrial aquifers shed light on the physiology and ecology of the class Limnochordia.</title>
        <authorList>
            <person name="Karnachuk O.V."/>
            <person name="Lukina A.P."/>
            <person name="Avakyan M.R."/>
            <person name="Kadnikov V."/>
            <person name="Begmatov S."/>
            <person name="Beletsky A.V."/>
            <person name="Mardanov A.V."/>
            <person name="Ravin N.V."/>
        </authorList>
    </citation>
    <scope>NUCLEOTIDE SEQUENCE [LARGE SCALE GENOMIC DNA]</scope>
    <source>
        <strain evidence="2">LN</strain>
    </source>
</reference>
<protein>
    <submittedName>
        <fullName evidence="1">DUF488 family protein</fullName>
    </submittedName>
</protein>
<keyword evidence="2" id="KW-1185">Reference proteome</keyword>
<sequence length="120" mass="13982">MGIRVKRVYDPPEPDDGLRVLVTYYWPRGVPKTAVDRWYRALGVPPRLLAPWLQDAIDAEAFEQAYLQALQTEEAQSLLQELRRLARSQTVTLLTSVREMERSHLRILERLLEGRPEADR</sequence>
<dbReference type="RefSeq" id="WP_324668980.1">
    <property type="nucleotide sequence ID" value="NZ_CP141614.1"/>
</dbReference>
<dbReference type="InterPro" id="IPR052552">
    <property type="entry name" value="YeaO-like"/>
</dbReference>
<dbReference type="PANTHER" id="PTHR36849">
    <property type="entry name" value="CYTOPLASMIC PROTEIN-RELATED"/>
    <property type="match status" value="1"/>
</dbReference>
<dbReference type="Pfam" id="PF22752">
    <property type="entry name" value="DUF488-N3i"/>
    <property type="match status" value="1"/>
</dbReference>
<proteinExistence type="predicted"/>
<gene>
    <name evidence="1" type="ORF">VLY81_00195</name>
</gene>
<dbReference type="EMBL" id="CP141614">
    <property type="protein sequence ID" value="WRP14625.1"/>
    <property type="molecule type" value="Genomic_DNA"/>
</dbReference>
<evidence type="ECO:0000313" key="2">
    <source>
        <dbReference type="Proteomes" id="UP001333102"/>
    </source>
</evidence>
<dbReference type="PANTHER" id="PTHR36849:SF1">
    <property type="entry name" value="CYTOPLASMIC PROTEIN"/>
    <property type="match status" value="1"/>
</dbReference>
<name>A0ABZ1BPW0_9FIRM</name>
<accession>A0ABZ1BPW0</accession>